<evidence type="ECO:0000313" key="1">
    <source>
        <dbReference type="EMBL" id="KAK2655339.1"/>
    </source>
</evidence>
<accession>A0AAD9X9G3</accession>
<organism evidence="1 2">
    <name type="scientific">Dipteronia dyeriana</name>
    <dbReference type="NCBI Taxonomy" id="168575"/>
    <lineage>
        <taxon>Eukaryota</taxon>
        <taxon>Viridiplantae</taxon>
        <taxon>Streptophyta</taxon>
        <taxon>Embryophyta</taxon>
        <taxon>Tracheophyta</taxon>
        <taxon>Spermatophyta</taxon>
        <taxon>Magnoliopsida</taxon>
        <taxon>eudicotyledons</taxon>
        <taxon>Gunneridae</taxon>
        <taxon>Pentapetalae</taxon>
        <taxon>rosids</taxon>
        <taxon>malvids</taxon>
        <taxon>Sapindales</taxon>
        <taxon>Sapindaceae</taxon>
        <taxon>Hippocastanoideae</taxon>
        <taxon>Acereae</taxon>
        <taxon>Dipteronia</taxon>
    </lineage>
</organism>
<sequence>MIEAKEIASEIEIEAVFHEKCIIQRKKQFGDNANEDAANEDMTQSAIKSFKVNYFIYIVDQALSSLENRLEQFQNYEETFGFLYDLRKLKSVNIDSLKNYCFNLEAWMKRGGVYDINGKDLFSELQILKDGLPKEIKKTIEVLNYLKEMDGCFLNA</sequence>
<evidence type="ECO:0000313" key="2">
    <source>
        <dbReference type="Proteomes" id="UP001280121"/>
    </source>
</evidence>
<proteinExistence type="predicted"/>
<dbReference type="EMBL" id="JANJYI010000003">
    <property type="protein sequence ID" value="KAK2655339.1"/>
    <property type="molecule type" value="Genomic_DNA"/>
</dbReference>
<dbReference type="AlphaFoldDB" id="A0AAD9X9G3"/>
<keyword evidence="2" id="KW-1185">Reference proteome</keyword>
<comment type="caution">
    <text evidence="1">The sequence shown here is derived from an EMBL/GenBank/DDBJ whole genome shotgun (WGS) entry which is preliminary data.</text>
</comment>
<reference evidence="1" key="1">
    <citation type="journal article" date="2023" name="Plant J.">
        <title>Genome sequences and population genomics provide insights into the demographic history, inbreeding, and mutation load of two 'living fossil' tree species of Dipteronia.</title>
        <authorList>
            <person name="Feng Y."/>
            <person name="Comes H.P."/>
            <person name="Chen J."/>
            <person name="Zhu S."/>
            <person name="Lu R."/>
            <person name="Zhang X."/>
            <person name="Li P."/>
            <person name="Qiu J."/>
            <person name="Olsen K.M."/>
            <person name="Qiu Y."/>
        </authorList>
    </citation>
    <scope>NUCLEOTIDE SEQUENCE</scope>
    <source>
        <strain evidence="1">KIB01</strain>
    </source>
</reference>
<gene>
    <name evidence="1" type="ORF">Ddye_008391</name>
</gene>
<name>A0AAD9X9G3_9ROSI</name>
<dbReference type="Proteomes" id="UP001280121">
    <property type="component" value="Unassembled WGS sequence"/>
</dbReference>
<protein>
    <submittedName>
        <fullName evidence="1">Uncharacterized protein</fullName>
    </submittedName>
</protein>